<name>A0A0H4PE59_9BACT</name>
<keyword evidence="3" id="KW-0675">Receptor</keyword>
<feature type="signal peptide" evidence="1">
    <location>
        <begin position="1"/>
        <end position="21"/>
    </location>
</feature>
<dbReference type="KEGG" id="camu:CA2015_1658"/>
<evidence type="ECO:0000313" key="3">
    <source>
        <dbReference type="EMBL" id="AKP51093.1"/>
    </source>
</evidence>
<evidence type="ECO:0000259" key="2">
    <source>
        <dbReference type="Pfam" id="PF14905"/>
    </source>
</evidence>
<feature type="chain" id="PRO_5005208620" evidence="1">
    <location>
        <begin position="22"/>
        <end position="910"/>
    </location>
</feature>
<organism evidence="3 4">
    <name type="scientific">Cyclobacterium amurskyense</name>
    <dbReference type="NCBI Taxonomy" id="320787"/>
    <lineage>
        <taxon>Bacteria</taxon>
        <taxon>Pseudomonadati</taxon>
        <taxon>Bacteroidota</taxon>
        <taxon>Cytophagia</taxon>
        <taxon>Cytophagales</taxon>
        <taxon>Cyclobacteriaceae</taxon>
        <taxon>Cyclobacterium</taxon>
    </lineage>
</organism>
<keyword evidence="4" id="KW-1185">Reference proteome</keyword>
<dbReference type="PATRIC" id="fig|320787.5.peg.1830"/>
<accession>A0A0H4PE59</accession>
<dbReference type="InterPro" id="IPR041700">
    <property type="entry name" value="OMP_b-brl_3"/>
</dbReference>
<dbReference type="RefSeq" id="WP_048641469.1">
    <property type="nucleotide sequence ID" value="NZ_CP012040.1"/>
</dbReference>
<dbReference type="STRING" id="320787.CA2015_1658"/>
<protein>
    <submittedName>
        <fullName evidence="3">TonB-dependent receptor</fullName>
    </submittedName>
</protein>
<dbReference type="Pfam" id="PF13715">
    <property type="entry name" value="CarbopepD_reg_2"/>
    <property type="match status" value="1"/>
</dbReference>
<reference evidence="3 4" key="1">
    <citation type="submission" date="2015-07" db="EMBL/GenBank/DDBJ databases">
        <authorList>
            <person name="Kim K.M."/>
        </authorList>
    </citation>
    <scope>NUCLEOTIDE SEQUENCE [LARGE SCALE GENOMIC DNA]</scope>
    <source>
        <strain evidence="3 4">KCTC 12363</strain>
    </source>
</reference>
<dbReference type="Proteomes" id="UP000036520">
    <property type="component" value="Chromosome"/>
</dbReference>
<dbReference type="OrthoDB" id="1682379at2"/>
<dbReference type="SUPFAM" id="SSF56935">
    <property type="entry name" value="Porins"/>
    <property type="match status" value="1"/>
</dbReference>
<gene>
    <name evidence="3" type="ORF">CA2015_1658</name>
</gene>
<sequence>MKSLRYLFFLTVLSLPLFSNAQSITGKILDEKENLSIPGVSIVVLNKADSSLASGAITDLNGKFDISDLKPGDYLIEARYLGYQSFVKPISLQNTRIDLGNIKIAEALTELNEVTVSARRSLGTQKGDTTQFNANAFKTLSDATSQQLLEKMPGINMMDGVLQAQGESIVQIFVDGKPFFGTDVKAALQNLPAEAVESIQVFDKLSDKASFSGFDDGEREKTINIITNPAYRTGQFGKMTTGYGSNDRYLLGMGLNAFQNDQRITITGLSNNINALNYSGDVNTIGESRPQDGIIIYNALGINYSDLITNKLQVNTSYQYRDRTNNGYSSLVRDYTLNTEDEQRYGEEKSNVRRNKEHAFDLRLTYDIDSSNHLLVVTKVSAETDMERSDFFGKTEQLDKIINQTTNTSNVNSTNFDFTNDIYYSKRFQKVGRTATIGIESGNHLDEDYGVREAENIFYDPEEEIENLDQKTVRQRKGLSWEADFSYTEPLGKMGRLKFEYEIGNRIEDSDQRLSDLISEENSDDYISILDTALSNKFNSTYLKQESELGYQYSGKKIKLQAEMSYESASLKNRQHFPNEDYLTRTFQNYLPTLRVDYKPKSTQILEFDYDTNTDAPSVGELQKVINITNPIQLKSGNPDLVQSYSNRFRLRYKSTNVDTDRSFIADVQSSFENDRISSSTLIAEEKMDLGDGIVLEKGAQLSKPVNLNGYWKIKTYFNYGLPIDKIKSNVGLYGGVELSKSPGMINEIVSFTNATKLRAGLSSSSNISEKVDFNISTRATYTMVNNSLRQNINNNYFNLNSRVNYNWIFGKGLVYRMELNHQLNTGLAKSIGQSFVLLNMSVGKKIFRNQRGELSLNVFDLLNQNTNVKRTVNELYIEDRQSNVLNRYFMMTFTYNLRHFSLGASNSDF</sequence>
<evidence type="ECO:0000256" key="1">
    <source>
        <dbReference type="SAM" id="SignalP"/>
    </source>
</evidence>
<feature type="domain" description="Outer membrane protein beta-barrel" evidence="2">
    <location>
        <begin position="428"/>
        <end position="896"/>
    </location>
</feature>
<dbReference type="Gene3D" id="2.60.40.1120">
    <property type="entry name" value="Carboxypeptidase-like, regulatory domain"/>
    <property type="match status" value="1"/>
</dbReference>
<proteinExistence type="predicted"/>
<dbReference type="InterPro" id="IPR008969">
    <property type="entry name" value="CarboxyPept-like_regulatory"/>
</dbReference>
<dbReference type="AlphaFoldDB" id="A0A0H4PE59"/>
<dbReference type="SUPFAM" id="SSF49464">
    <property type="entry name" value="Carboxypeptidase regulatory domain-like"/>
    <property type="match status" value="1"/>
</dbReference>
<keyword evidence="1" id="KW-0732">Signal</keyword>
<dbReference type="Pfam" id="PF14905">
    <property type="entry name" value="OMP_b-brl_3"/>
    <property type="match status" value="1"/>
</dbReference>
<evidence type="ECO:0000313" key="4">
    <source>
        <dbReference type="Proteomes" id="UP000036520"/>
    </source>
</evidence>
<dbReference type="EMBL" id="CP012040">
    <property type="protein sequence ID" value="AKP51093.1"/>
    <property type="molecule type" value="Genomic_DNA"/>
</dbReference>